<evidence type="ECO:0000256" key="11">
    <source>
        <dbReference type="ARBA" id="ARBA00023004"/>
    </source>
</evidence>
<evidence type="ECO:0000256" key="14">
    <source>
        <dbReference type="ARBA" id="ARBA00023284"/>
    </source>
</evidence>
<evidence type="ECO:0000313" key="18">
    <source>
        <dbReference type="Proteomes" id="UP000275925"/>
    </source>
</evidence>
<evidence type="ECO:0000256" key="4">
    <source>
        <dbReference type="ARBA" id="ARBA00012622"/>
    </source>
</evidence>
<keyword evidence="10" id="KW-0560">Oxidoreductase</keyword>
<dbReference type="GO" id="GO:0051539">
    <property type="term" value="F:4 iron, 4 sulfur cluster binding"/>
    <property type="evidence" value="ECO:0007669"/>
    <property type="project" value="UniProtKB-KW"/>
</dbReference>
<sequence>MKSEKLLLHVCCAPCASAVVEKLNADYQLTLLYCNPNIQPEAEYFRRRESVQKLAERYALDLLTPRYAPEPWQAAVQQYAAEPEGGRRCELCFAYRLAWTAEQARDGYAGFATTLSISPHKNLAQINRAGQSAAQKYGGKYWAFDFRSLYQRSVSLAKELGLYRQKYCGCVYGQI</sequence>
<dbReference type="UniPathway" id="UPA00392"/>
<keyword evidence="14" id="KW-0676">Redox-active center</keyword>
<evidence type="ECO:0000256" key="6">
    <source>
        <dbReference type="ARBA" id="ARBA00022485"/>
    </source>
</evidence>
<proteinExistence type="inferred from homology"/>
<evidence type="ECO:0000256" key="13">
    <source>
        <dbReference type="ARBA" id="ARBA00023157"/>
    </source>
</evidence>
<dbReference type="Proteomes" id="UP000275925">
    <property type="component" value="Unassembled WGS sequence"/>
</dbReference>
<dbReference type="PANTHER" id="PTHR36701:SF1">
    <property type="entry name" value="EPOXYQUEUOSINE REDUCTASE QUEH"/>
    <property type="match status" value="1"/>
</dbReference>
<keyword evidence="7" id="KW-0819">tRNA processing</keyword>
<keyword evidence="9" id="KW-0671">Queuosine biosynthesis</keyword>
<reference evidence="17 18" key="1">
    <citation type="journal article" date="2019" name="ISME J.">
        <title>Genome analyses of uncultured TG2/ZB3 bacteria in 'Margulisbacteria' specifically attached to ectosymbiotic spirochetes of protists in the termite gut.</title>
        <authorList>
            <person name="Utami Y.D."/>
            <person name="Kuwahara H."/>
            <person name="Igai K."/>
            <person name="Murakami T."/>
            <person name="Sugaya K."/>
            <person name="Morikawa T."/>
            <person name="Nagura Y."/>
            <person name="Yuki M."/>
            <person name="Deevong P."/>
            <person name="Inoue T."/>
            <person name="Kihara K."/>
            <person name="Lo N."/>
            <person name="Yamada A."/>
            <person name="Ohkuma M."/>
            <person name="Hongoh Y."/>
        </authorList>
    </citation>
    <scope>NUCLEOTIDE SEQUENCE [LARGE SCALE GENOMIC DNA]</scope>
    <source>
        <strain evidence="17">NkOx7-02</strain>
    </source>
</reference>
<keyword evidence="18" id="KW-1185">Reference proteome</keyword>
<dbReference type="GO" id="GO:0052693">
    <property type="term" value="F:epoxyqueuosine reductase activity"/>
    <property type="evidence" value="ECO:0007669"/>
    <property type="project" value="UniProtKB-EC"/>
</dbReference>
<evidence type="ECO:0000256" key="5">
    <source>
        <dbReference type="ARBA" id="ARBA00016895"/>
    </source>
</evidence>
<evidence type="ECO:0000313" key="17">
    <source>
        <dbReference type="EMBL" id="GBR75697.1"/>
    </source>
</evidence>
<evidence type="ECO:0000256" key="9">
    <source>
        <dbReference type="ARBA" id="ARBA00022785"/>
    </source>
</evidence>
<evidence type="ECO:0000256" key="16">
    <source>
        <dbReference type="ARBA" id="ARBA00047415"/>
    </source>
</evidence>
<keyword evidence="12" id="KW-0411">Iron-sulfur</keyword>
<protein>
    <recommendedName>
        <fullName evidence="5">Epoxyqueuosine reductase QueH</fullName>
        <ecNumber evidence="4">1.17.99.6</ecNumber>
    </recommendedName>
    <alternativeName>
        <fullName evidence="15">Queuosine biosynthesis protein QueH</fullName>
    </alternativeName>
</protein>
<evidence type="ECO:0000256" key="7">
    <source>
        <dbReference type="ARBA" id="ARBA00022694"/>
    </source>
</evidence>
<dbReference type="PANTHER" id="PTHR36701">
    <property type="entry name" value="EPOXYQUEUOSINE REDUCTASE QUEH"/>
    <property type="match status" value="1"/>
</dbReference>
<comment type="caution">
    <text evidence="17">The sequence shown here is derived from an EMBL/GenBank/DDBJ whole genome shotgun (WGS) entry which is preliminary data.</text>
</comment>
<evidence type="ECO:0000256" key="1">
    <source>
        <dbReference type="ARBA" id="ARBA00002268"/>
    </source>
</evidence>
<dbReference type="Pfam" id="PF02677">
    <property type="entry name" value="QueH"/>
    <property type="match status" value="1"/>
</dbReference>
<keyword evidence="6" id="KW-0004">4Fe-4S</keyword>
<evidence type="ECO:0000256" key="3">
    <source>
        <dbReference type="ARBA" id="ARBA00008207"/>
    </source>
</evidence>
<dbReference type="InterPro" id="IPR003828">
    <property type="entry name" value="QueH"/>
</dbReference>
<evidence type="ECO:0000256" key="12">
    <source>
        <dbReference type="ARBA" id="ARBA00023014"/>
    </source>
</evidence>
<name>A0A388TFQ6_9BACT</name>
<comment type="pathway">
    <text evidence="2">tRNA modification; tRNA-queuosine biosynthesis.</text>
</comment>
<comment type="function">
    <text evidence="1">Catalyzes the conversion of epoxyqueuosine (oQ) to queuosine (Q), which is a hypermodified base found in the wobble positions of tRNA(Asp), tRNA(Asn), tRNA(His) and tRNA(Tyr).</text>
</comment>
<gene>
    <name evidence="17" type="ORF">NO2_0347</name>
</gene>
<dbReference type="EMBL" id="BGZO01000006">
    <property type="protein sequence ID" value="GBR75697.1"/>
    <property type="molecule type" value="Genomic_DNA"/>
</dbReference>
<accession>A0A388TFQ6</accession>
<keyword evidence="11" id="KW-0408">Iron</keyword>
<evidence type="ECO:0000256" key="8">
    <source>
        <dbReference type="ARBA" id="ARBA00022723"/>
    </source>
</evidence>
<dbReference type="AlphaFoldDB" id="A0A388TFQ6"/>
<evidence type="ECO:0000256" key="15">
    <source>
        <dbReference type="ARBA" id="ARBA00031446"/>
    </source>
</evidence>
<evidence type="ECO:0000256" key="2">
    <source>
        <dbReference type="ARBA" id="ARBA00004691"/>
    </source>
</evidence>
<keyword evidence="8" id="KW-0479">Metal-binding</keyword>
<comment type="similarity">
    <text evidence="3">Belongs to the QueH family.</text>
</comment>
<evidence type="ECO:0000256" key="10">
    <source>
        <dbReference type="ARBA" id="ARBA00023002"/>
    </source>
</evidence>
<dbReference type="GO" id="GO:0046872">
    <property type="term" value="F:metal ion binding"/>
    <property type="evidence" value="ECO:0007669"/>
    <property type="project" value="UniProtKB-KW"/>
</dbReference>
<comment type="catalytic activity">
    <reaction evidence="16">
        <text>epoxyqueuosine(34) in tRNA + AH2 = queuosine(34) in tRNA + A + H2O</text>
        <dbReference type="Rhea" id="RHEA:32159"/>
        <dbReference type="Rhea" id="RHEA-COMP:18571"/>
        <dbReference type="Rhea" id="RHEA-COMP:18582"/>
        <dbReference type="ChEBI" id="CHEBI:13193"/>
        <dbReference type="ChEBI" id="CHEBI:15377"/>
        <dbReference type="ChEBI" id="CHEBI:17499"/>
        <dbReference type="ChEBI" id="CHEBI:194431"/>
        <dbReference type="ChEBI" id="CHEBI:194443"/>
        <dbReference type="EC" id="1.17.99.6"/>
    </reaction>
</comment>
<dbReference type="EC" id="1.17.99.6" evidence="4"/>
<keyword evidence="13" id="KW-1015">Disulfide bond</keyword>
<dbReference type="GO" id="GO:0008616">
    <property type="term" value="P:tRNA queuosine(34) biosynthetic process"/>
    <property type="evidence" value="ECO:0007669"/>
    <property type="project" value="UniProtKB-UniPathway"/>
</dbReference>
<organism evidence="17 18">
    <name type="scientific">Candidatus Termititenax persephonae</name>
    <dbReference type="NCBI Taxonomy" id="2218525"/>
    <lineage>
        <taxon>Bacteria</taxon>
        <taxon>Bacillati</taxon>
        <taxon>Candidatus Margulisiibacteriota</taxon>
        <taxon>Candidatus Termititenacia</taxon>
        <taxon>Candidatus Termititenacales</taxon>
        <taxon>Candidatus Termititenacaceae</taxon>
        <taxon>Candidatus Termititenax</taxon>
    </lineage>
</organism>